<dbReference type="GO" id="GO:0016780">
    <property type="term" value="F:phosphotransferase activity, for other substituted phosphate groups"/>
    <property type="evidence" value="ECO:0007669"/>
    <property type="project" value="InterPro"/>
</dbReference>
<dbReference type="EC" id="2.7.8.-" evidence="9"/>
<feature type="transmembrane region" description="Helical" evidence="8">
    <location>
        <begin position="6"/>
        <end position="25"/>
    </location>
</feature>
<evidence type="ECO:0000256" key="1">
    <source>
        <dbReference type="ARBA" id="ARBA00004651"/>
    </source>
</evidence>
<keyword evidence="7" id="KW-0460">Magnesium</keyword>
<keyword evidence="3 9" id="KW-0808">Transferase</keyword>
<keyword evidence="4 8" id="KW-0812">Transmembrane</keyword>
<organism evidence="9 10">
    <name type="scientific">Lysinibacillus pakistanensis</name>
    <dbReference type="NCBI Taxonomy" id="759811"/>
    <lineage>
        <taxon>Bacteria</taxon>
        <taxon>Bacillati</taxon>
        <taxon>Bacillota</taxon>
        <taxon>Bacilli</taxon>
        <taxon>Bacillales</taxon>
        <taxon>Bacillaceae</taxon>
        <taxon>Lysinibacillus</taxon>
    </lineage>
</organism>
<evidence type="ECO:0000313" key="10">
    <source>
        <dbReference type="Proteomes" id="UP001178322"/>
    </source>
</evidence>
<feature type="transmembrane region" description="Helical" evidence="8">
    <location>
        <begin position="298"/>
        <end position="317"/>
    </location>
</feature>
<dbReference type="GO" id="GO:0044038">
    <property type="term" value="P:cell wall macromolecule biosynthetic process"/>
    <property type="evidence" value="ECO:0007669"/>
    <property type="project" value="TreeGrafter"/>
</dbReference>
<feature type="transmembrane region" description="Helical" evidence="8">
    <location>
        <begin position="191"/>
        <end position="209"/>
    </location>
</feature>
<feature type="transmembrane region" description="Helical" evidence="8">
    <location>
        <begin position="133"/>
        <end position="153"/>
    </location>
</feature>
<dbReference type="GO" id="GO:0071555">
    <property type="term" value="P:cell wall organization"/>
    <property type="evidence" value="ECO:0007669"/>
    <property type="project" value="TreeGrafter"/>
</dbReference>
<keyword evidence="6 8" id="KW-0472">Membrane</keyword>
<feature type="transmembrane region" description="Helical" evidence="8">
    <location>
        <begin position="242"/>
        <end position="265"/>
    </location>
</feature>
<dbReference type="AlphaFoldDB" id="A0AAX3WWX5"/>
<comment type="cofactor">
    <cofactor evidence="7">
        <name>Mg(2+)</name>
        <dbReference type="ChEBI" id="CHEBI:18420"/>
    </cofactor>
</comment>
<proteinExistence type="predicted"/>
<feature type="transmembrane region" description="Helical" evidence="8">
    <location>
        <begin position="216"/>
        <end position="236"/>
    </location>
</feature>
<dbReference type="PANTHER" id="PTHR22926:SF3">
    <property type="entry name" value="UNDECAPRENYL-PHOSPHATE ALPHA-N-ACETYLGLUCOSAMINYL 1-PHOSPHATE TRANSFERASE"/>
    <property type="match status" value="1"/>
</dbReference>
<feature type="transmembrane region" description="Helical" evidence="8">
    <location>
        <begin position="323"/>
        <end position="343"/>
    </location>
</feature>
<dbReference type="InterPro" id="IPR000715">
    <property type="entry name" value="Glycosyl_transferase_4"/>
</dbReference>
<dbReference type="GO" id="GO:0005886">
    <property type="term" value="C:plasma membrane"/>
    <property type="evidence" value="ECO:0007669"/>
    <property type="project" value="UniProtKB-SubCell"/>
</dbReference>
<evidence type="ECO:0000256" key="5">
    <source>
        <dbReference type="ARBA" id="ARBA00022989"/>
    </source>
</evidence>
<dbReference type="RefSeq" id="WP_283870805.1">
    <property type="nucleotide sequence ID" value="NZ_CP126101.1"/>
</dbReference>
<dbReference type="EMBL" id="CP126101">
    <property type="protein sequence ID" value="WHY52351.1"/>
    <property type="molecule type" value="Genomic_DNA"/>
</dbReference>
<keyword evidence="5 8" id="KW-1133">Transmembrane helix</keyword>
<keyword evidence="7" id="KW-0479">Metal-binding</keyword>
<dbReference type="PANTHER" id="PTHR22926">
    <property type="entry name" value="PHOSPHO-N-ACETYLMURAMOYL-PENTAPEPTIDE-TRANSFERASE"/>
    <property type="match status" value="1"/>
</dbReference>
<protein>
    <submittedName>
        <fullName evidence="9">MraY family glycosyltransferase</fullName>
        <ecNumber evidence="9">2.7.8.-</ecNumber>
    </submittedName>
</protein>
<evidence type="ECO:0000313" key="9">
    <source>
        <dbReference type="EMBL" id="WHY52351.1"/>
    </source>
</evidence>
<evidence type="ECO:0000256" key="7">
    <source>
        <dbReference type="PIRSR" id="PIRSR600715-1"/>
    </source>
</evidence>
<reference evidence="9" key="1">
    <citation type="submission" date="2023-05" db="EMBL/GenBank/DDBJ databases">
        <title>Comparative genomics of Bacillaceae isolates and their secondary metabolite potential.</title>
        <authorList>
            <person name="Song L."/>
            <person name="Nielsen L.J."/>
            <person name="Mohite O."/>
            <person name="Xu X."/>
            <person name="Weber T."/>
            <person name="Kovacs A.T."/>
        </authorList>
    </citation>
    <scope>NUCLEOTIDE SEQUENCE</scope>
    <source>
        <strain evidence="9">LY1</strain>
    </source>
</reference>
<feature type="binding site" evidence="7">
    <location>
        <position position="160"/>
    </location>
    <ligand>
        <name>Mg(2+)</name>
        <dbReference type="ChEBI" id="CHEBI:18420"/>
    </ligand>
</feature>
<evidence type="ECO:0000256" key="2">
    <source>
        <dbReference type="ARBA" id="ARBA00022475"/>
    </source>
</evidence>
<dbReference type="GO" id="GO:0046872">
    <property type="term" value="F:metal ion binding"/>
    <property type="evidence" value="ECO:0007669"/>
    <property type="project" value="UniProtKB-KW"/>
</dbReference>
<evidence type="ECO:0000256" key="8">
    <source>
        <dbReference type="SAM" id="Phobius"/>
    </source>
</evidence>
<evidence type="ECO:0000256" key="4">
    <source>
        <dbReference type="ARBA" id="ARBA00022692"/>
    </source>
</evidence>
<feature type="transmembrane region" description="Helical" evidence="8">
    <location>
        <begin position="109"/>
        <end position="127"/>
    </location>
</feature>
<feature type="transmembrane region" description="Helical" evidence="8">
    <location>
        <begin position="78"/>
        <end position="97"/>
    </location>
</feature>
<feature type="transmembrane region" description="Helical" evidence="8">
    <location>
        <begin position="46"/>
        <end position="66"/>
    </location>
</feature>
<gene>
    <name evidence="9" type="ORF">QNH24_03685</name>
</gene>
<accession>A0AAX3WWX5</accession>
<evidence type="ECO:0000256" key="3">
    <source>
        <dbReference type="ARBA" id="ARBA00022679"/>
    </source>
</evidence>
<dbReference type="Pfam" id="PF00953">
    <property type="entry name" value="Glycos_transf_4"/>
    <property type="match status" value="1"/>
</dbReference>
<dbReference type="GO" id="GO:0009103">
    <property type="term" value="P:lipopolysaccharide biosynthetic process"/>
    <property type="evidence" value="ECO:0007669"/>
    <property type="project" value="TreeGrafter"/>
</dbReference>
<feature type="transmembrane region" description="Helical" evidence="8">
    <location>
        <begin position="165"/>
        <end position="185"/>
    </location>
</feature>
<dbReference type="CDD" id="cd06853">
    <property type="entry name" value="GT_WecA_like"/>
    <property type="match status" value="1"/>
</dbReference>
<dbReference type="PROSITE" id="PS01348">
    <property type="entry name" value="MRAY_2"/>
    <property type="match status" value="1"/>
</dbReference>
<name>A0AAX3WWX5_9BACI</name>
<dbReference type="Proteomes" id="UP001178322">
    <property type="component" value="Chromosome"/>
</dbReference>
<feature type="binding site" evidence="7">
    <location>
        <position position="220"/>
    </location>
    <ligand>
        <name>Mg(2+)</name>
        <dbReference type="ChEBI" id="CHEBI:18420"/>
    </ligand>
</feature>
<comment type="subcellular location">
    <subcellularLocation>
        <location evidence="1">Cell membrane</location>
        <topology evidence="1">Multi-pass membrane protein</topology>
    </subcellularLocation>
</comment>
<sequence length="359" mass="38961">MIYVSLIAAFVASILLTPLVKRLAFRIGAVDAPNYRKVHARIMPRLGGLAIFLAFLIGVAILYPYLTSNGVLPWNVSKYSLLAIIIGACIIVATGVIDDMREISAKAKMLGQLAAALIIIFVGGIQIDTINLPFVGVLDFGLLSIPLTILWIVGITNAINLIDGLDGLAAGVSTIALITLAIMAFIMSNMFVLVLAAILAVASFGFLFYNFHPAKIFMGDTGALFLGFMISVLALLGFKNVAFVALIIPVIILGVPISDTFFAIVRRVRMKKKWSDPDKSHLHHRLLDMGFTHRQTVLIIYGIAMMFGLAAIIFSMAKVWGAILLIAVILTALEIFVEVIGLAGKNYKPLLNFVRIFNK</sequence>
<keyword evidence="2" id="KW-1003">Cell membrane</keyword>
<evidence type="ECO:0000256" key="6">
    <source>
        <dbReference type="ARBA" id="ARBA00023136"/>
    </source>
</evidence>
<dbReference type="InterPro" id="IPR018480">
    <property type="entry name" value="PNAcMuramoyl-5peptid_Trfase_CS"/>
</dbReference>